<name>A0A376AGW2_9HYPH</name>
<evidence type="ECO:0000313" key="1">
    <source>
        <dbReference type="EMBL" id="SSC67049.1"/>
    </source>
</evidence>
<gene>
    <name evidence="1" type="ORF">RHIZ70_2757</name>
</gene>
<evidence type="ECO:0000313" key="2">
    <source>
        <dbReference type="Proteomes" id="UP000254764"/>
    </source>
</evidence>
<accession>A0A376AGW2</accession>
<proteinExistence type="predicted"/>
<sequence>MTSEPHRLRNSSNRSITLTYFPFFYDRKRIAAQGARTKI</sequence>
<keyword evidence="2" id="KW-1185">Reference proteome</keyword>
<dbReference type="AlphaFoldDB" id="A0A376AGW2"/>
<dbReference type="Proteomes" id="UP000254764">
    <property type="component" value="Unassembled WGS sequence"/>
</dbReference>
<dbReference type="EMBL" id="UEYP01000003">
    <property type="protein sequence ID" value="SSC67049.1"/>
    <property type="molecule type" value="Genomic_DNA"/>
</dbReference>
<protein>
    <submittedName>
        <fullName evidence="1">Uncharacterized protein</fullName>
    </submittedName>
</protein>
<reference evidence="2" key="1">
    <citation type="submission" date="2018-07" db="EMBL/GenBank/DDBJ databases">
        <authorList>
            <person name="Peiro R."/>
            <person name="Begona"/>
            <person name="Cbmso G."/>
            <person name="Lopez M."/>
            <person name="Gonzalez S."/>
        </authorList>
    </citation>
    <scope>NUCLEOTIDE SEQUENCE [LARGE SCALE GENOMIC DNA]</scope>
</reference>
<organism evidence="1 2">
    <name type="scientific">Ciceribacter selenitireducens ATCC BAA-1503</name>
    <dbReference type="NCBI Taxonomy" id="1336235"/>
    <lineage>
        <taxon>Bacteria</taxon>
        <taxon>Pseudomonadati</taxon>
        <taxon>Pseudomonadota</taxon>
        <taxon>Alphaproteobacteria</taxon>
        <taxon>Hyphomicrobiales</taxon>
        <taxon>Rhizobiaceae</taxon>
        <taxon>Ciceribacter</taxon>
    </lineage>
</organism>